<feature type="region of interest" description="Disordered" evidence="1">
    <location>
        <begin position="564"/>
        <end position="673"/>
    </location>
</feature>
<accession>A0A369JYU6</accession>
<dbReference type="InterPro" id="IPR036389">
    <property type="entry name" value="RNase_III_sf"/>
</dbReference>
<keyword evidence="3" id="KW-1185">Reference proteome</keyword>
<feature type="region of interest" description="Disordered" evidence="1">
    <location>
        <begin position="461"/>
        <end position="498"/>
    </location>
</feature>
<feature type="compositionally biased region" description="Polar residues" evidence="1">
    <location>
        <begin position="476"/>
        <end position="490"/>
    </location>
</feature>
<evidence type="ECO:0000256" key="1">
    <source>
        <dbReference type="SAM" id="MobiDB-lite"/>
    </source>
</evidence>
<dbReference type="OrthoDB" id="3070599at2759"/>
<feature type="compositionally biased region" description="Basic and acidic residues" evidence="1">
    <location>
        <begin position="601"/>
        <end position="614"/>
    </location>
</feature>
<evidence type="ECO:0000313" key="2">
    <source>
        <dbReference type="EMBL" id="RDB23886.1"/>
    </source>
</evidence>
<gene>
    <name evidence="2" type="ORF">Hypma_009316</name>
</gene>
<feature type="compositionally biased region" description="Polar residues" evidence="1">
    <location>
        <begin position="564"/>
        <end position="583"/>
    </location>
</feature>
<dbReference type="Gene3D" id="1.10.1520.10">
    <property type="entry name" value="Ribonuclease III domain"/>
    <property type="match status" value="1"/>
</dbReference>
<name>A0A369JYU6_HYPMA</name>
<reference evidence="2" key="1">
    <citation type="submission" date="2018-04" db="EMBL/GenBank/DDBJ databases">
        <title>Whole genome sequencing of Hypsizygus marmoreus.</title>
        <authorList>
            <person name="Choi I.-G."/>
            <person name="Min B."/>
            <person name="Kim J.-G."/>
            <person name="Kim S."/>
            <person name="Oh Y.-L."/>
            <person name="Kong W.-S."/>
            <person name="Park H."/>
            <person name="Jeong J."/>
            <person name="Song E.-S."/>
        </authorList>
    </citation>
    <scope>NUCLEOTIDE SEQUENCE [LARGE SCALE GENOMIC DNA]</scope>
    <source>
        <strain evidence="2">51987-8</strain>
    </source>
</reference>
<dbReference type="GO" id="GO:0004525">
    <property type="term" value="F:ribonuclease III activity"/>
    <property type="evidence" value="ECO:0007669"/>
    <property type="project" value="InterPro"/>
</dbReference>
<dbReference type="InParanoid" id="A0A369JYU6"/>
<comment type="caution">
    <text evidence="2">The sequence shown here is derived from an EMBL/GenBank/DDBJ whole genome shotgun (WGS) entry which is preliminary data.</text>
</comment>
<dbReference type="AlphaFoldDB" id="A0A369JYU6"/>
<feature type="compositionally biased region" description="Polar residues" evidence="1">
    <location>
        <begin position="659"/>
        <end position="673"/>
    </location>
</feature>
<dbReference type="SUPFAM" id="SSF69065">
    <property type="entry name" value="RNase III domain-like"/>
    <property type="match status" value="1"/>
</dbReference>
<dbReference type="Proteomes" id="UP000076154">
    <property type="component" value="Unassembled WGS sequence"/>
</dbReference>
<sequence length="673" mass="74869">MDIPSHNEIILRSELIEKGITALDPVVQFYLNKAREFRASLSTEDERALHEFWGSNDLKYTSSSIFYAEYPSATPYEHTNLKTVFLSKKGIIAILEATGNDEDNEYGDWLVMAHIASKQSERRLRTILYRVYRSLLPGVFDKIERDDHIALAMENFINISRASGEEGCRIEDCGEEDYGEEDCECPYSWEDLLAAANLNVAPTPLSPPQRRDTTEVIQSLLRSRILLCLVEQRMLLQISENNTLVDSSEPRSLVTSSSFGTLYFTPSSLKLRDTLFFLHSETLGNLVPINMSPSQDPQEVLLDFVDDLKYSCVFPPLKHWLILFSTDTLVLEGLETLGDSILSGLVSRIVEKRYPARPVAFHKMVVTILTTNRTLNALVSKYGVGYPKMKMTYKDGGDFFETFLGASSLEHTKEELLPWAAATFTPLIDVLDLKMNGLSYPVITKSRPRIPKRKIENIDVVDASTTNKRPKREAANPSSTVHAPTISTAPPISAPRDNAIQPLLAPSHAIPLLLRIGRRADDPLSPAAESALPSTPLAKSNVDQVAVLPFRYPSISIKTSALHSTPMDSSASTLLNLPQSDSNGPMKLRRPSSTVAPVSKENSDPLRNDSHRAEAAPLPDVTNAKTLMDPSPRSQLPEAQKSTQIYARPIMRQVPPSAPRSSTSSQTYRPHRL</sequence>
<dbReference type="EMBL" id="LUEZ02000046">
    <property type="protein sequence ID" value="RDB23886.1"/>
    <property type="molecule type" value="Genomic_DNA"/>
</dbReference>
<evidence type="ECO:0008006" key="4">
    <source>
        <dbReference type="Google" id="ProtNLM"/>
    </source>
</evidence>
<evidence type="ECO:0000313" key="3">
    <source>
        <dbReference type="Proteomes" id="UP000076154"/>
    </source>
</evidence>
<organism evidence="2 3">
    <name type="scientific">Hypsizygus marmoreus</name>
    <name type="common">White beech mushroom</name>
    <name type="synonym">Agaricus marmoreus</name>
    <dbReference type="NCBI Taxonomy" id="39966"/>
    <lineage>
        <taxon>Eukaryota</taxon>
        <taxon>Fungi</taxon>
        <taxon>Dikarya</taxon>
        <taxon>Basidiomycota</taxon>
        <taxon>Agaricomycotina</taxon>
        <taxon>Agaricomycetes</taxon>
        <taxon>Agaricomycetidae</taxon>
        <taxon>Agaricales</taxon>
        <taxon>Tricholomatineae</taxon>
        <taxon>Lyophyllaceae</taxon>
        <taxon>Hypsizygus</taxon>
    </lineage>
</organism>
<protein>
    <recommendedName>
        <fullName evidence="4">RNase III domain-containing protein</fullName>
    </recommendedName>
</protein>
<proteinExistence type="predicted"/>
<dbReference type="GO" id="GO:0006396">
    <property type="term" value="P:RNA processing"/>
    <property type="evidence" value="ECO:0007669"/>
    <property type="project" value="InterPro"/>
</dbReference>